<dbReference type="EMBL" id="JAIWYP010000008">
    <property type="protein sequence ID" value="KAH3789372.1"/>
    <property type="molecule type" value="Genomic_DNA"/>
</dbReference>
<dbReference type="Proteomes" id="UP000828390">
    <property type="component" value="Unassembled WGS sequence"/>
</dbReference>
<reference evidence="1" key="2">
    <citation type="submission" date="2020-11" db="EMBL/GenBank/DDBJ databases">
        <authorList>
            <person name="McCartney M.A."/>
            <person name="Auch B."/>
            <person name="Kono T."/>
            <person name="Mallez S."/>
            <person name="Becker A."/>
            <person name="Gohl D.M."/>
            <person name="Silverstein K.A.T."/>
            <person name="Koren S."/>
            <person name="Bechman K.B."/>
            <person name="Herman A."/>
            <person name="Abrahante J.E."/>
            <person name="Garbe J."/>
        </authorList>
    </citation>
    <scope>NUCLEOTIDE SEQUENCE</scope>
    <source>
        <strain evidence="1">Duluth1</strain>
        <tissue evidence="1">Whole animal</tissue>
    </source>
</reference>
<comment type="caution">
    <text evidence="1">The sequence shown here is derived from an EMBL/GenBank/DDBJ whole genome shotgun (WGS) entry which is preliminary data.</text>
</comment>
<dbReference type="AlphaFoldDB" id="A0A9D4F031"/>
<dbReference type="SUPFAM" id="SSF63825">
    <property type="entry name" value="YWTD domain"/>
    <property type="match status" value="1"/>
</dbReference>
<keyword evidence="2" id="KW-1185">Reference proteome</keyword>
<accession>A0A9D4F031</accession>
<evidence type="ECO:0000313" key="1">
    <source>
        <dbReference type="EMBL" id="KAH3789372.1"/>
    </source>
</evidence>
<protein>
    <submittedName>
        <fullName evidence="1">Uncharacterized protein</fullName>
    </submittedName>
</protein>
<evidence type="ECO:0000313" key="2">
    <source>
        <dbReference type="Proteomes" id="UP000828390"/>
    </source>
</evidence>
<proteinExistence type="predicted"/>
<gene>
    <name evidence="1" type="ORF">DPMN_167550</name>
</gene>
<reference evidence="1" key="1">
    <citation type="journal article" date="2019" name="bioRxiv">
        <title>The Genome of the Zebra Mussel, Dreissena polymorpha: A Resource for Invasive Species Research.</title>
        <authorList>
            <person name="McCartney M.A."/>
            <person name="Auch B."/>
            <person name="Kono T."/>
            <person name="Mallez S."/>
            <person name="Zhang Y."/>
            <person name="Obille A."/>
            <person name="Becker A."/>
            <person name="Abrahante J.E."/>
            <person name="Garbe J."/>
            <person name="Badalamenti J.P."/>
            <person name="Herman A."/>
            <person name="Mangelson H."/>
            <person name="Liachko I."/>
            <person name="Sullivan S."/>
            <person name="Sone E.D."/>
            <person name="Koren S."/>
            <person name="Silverstein K.A.T."/>
            <person name="Beckman K.B."/>
            <person name="Gohl D.M."/>
        </authorList>
    </citation>
    <scope>NUCLEOTIDE SEQUENCE</scope>
    <source>
        <strain evidence="1">Duluth1</strain>
        <tissue evidence="1">Whole animal</tissue>
    </source>
</reference>
<organism evidence="1 2">
    <name type="scientific">Dreissena polymorpha</name>
    <name type="common">Zebra mussel</name>
    <name type="synonym">Mytilus polymorpha</name>
    <dbReference type="NCBI Taxonomy" id="45954"/>
    <lineage>
        <taxon>Eukaryota</taxon>
        <taxon>Metazoa</taxon>
        <taxon>Spiralia</taxon>
        <taxon>Lophotrochozoa</taxon>
        <taxon>Mollusca</taxon>
        <taxon>Bivalvia</taxon>
        <taxon>Autobranchia</taxon>
        <taxon>Heteroconchia</taxon>
        <taxon>Euheterodonta</taxon>
        <taxon>Imparidentia</taxon>
        <taxon>Neoheterodontei</taxon>
        <taxon>Myida</taxon>
        <taxon>Dreissenoidea</taxon>
        <taxon>Dreissenidae</taxon>
        <taxon>Dreissena</taxon>
    </lineage>
</organism>
<name>A0A9D4F031_DREPO</name>
<sequence>MVSTQHVGPNKVINVQGNSKFKSGTTTDTNKCSITGIFEMSNENLVISDVNNWCVKLLDPAYNVKGQLKLTTYPWSICGISPNEVAVTISDCKSLNEIHFLQVDTGKLITIKHMQLSHRCYGIAHNKGDMFVTSDTALLHYTTDGRLVKKLYEDKSSFFSGNAAI</sequence>